<dbReference type="EMBL" id="JABSTU010000011">
    <property type="protein sequence ID" value="KAH8008755.1"/>
    <property type="molecule type" value="Genomic_DNA"/>
</dbReference>
<keyword evidence="3" id="KW-1185">Reference proteome</keyword>
<feature type="compositionally biased region" description="Basic and acidic residues" evidence="1">
    <location>
        <begin position="179"/>
        <end position="194"/>
    </location>
</feature>
<protein>
    <submittedName>
        <fullName evidence="2">Uncharacterized protein</fullName>
    </submittedName>
</protein>
<feature type="region of interest" description="Disordered" evidence="1">
    <location>
        <begin position="139"/>
        <end position="194"/>
    </location>
</feature>
<reference evidence="2" key="1">
    <citation type="journal article" date="2020" name="Cell">
        <title>Large-Scale Comparative Analyses of Tick Genomes Elucidate Their Genetic Diversity and Vector Capacities.</title>
        <authorList>
            <consortium name="Tick Genome and Microbiome Consortium (TIGMIC)"/>
            <person name="Jia N."/>
            <person name="Wang J."/>
            <person name="Shi W."/>
            <person name="Du L."/>
            <person name="Sun Y."/>
            <person name="Zhan W."/>
            <person name="Jiang J.F."/>
            <person name="Wang Q."/>
            <person name="Zhang B."/>
            <person name="Ji P."/>
            <person name="Bell-Sakyi L."/>
            <person name="Cui X.M."/>
            <person name="Yuan T.T."/>
            <person name="Jiang B.G."/>
            <person name="Yang W.F."/>
            <person name="Lam T.T."/>
            <person name="Chang Q.C."/>
            <person name="Ding S.J."/>
            <person name="Wang X.J."/>
            <person name="Zhu J.G."/>
            <person name="Ruan X.D."/>
            <person name="Zhao L."/>
            <person name="Wei J.T."/>
            <person name="Ye R.Z."/>
            <person name="Que T.C."/>
            <person name="Du C.H."/>
            <person name="Zhou Y.H."/>
            <person name="Cheng J.X."/>
            <person name="Dai P.F."/>
            <person name="Guo W.B."/>
            <person name="Han X.H."/>
            <person name="Huang E.J."/>
            <person name="Li L.F."/>
            <person name="Wei W."/>
            <person name="Gao Y.C."/>
            <person name="Liu J.Z."/>
            <person name="Shao H.Z."/>
            <person name="Wang X."/>
            <person name="Wang C.C."/>
            <person name="Yang T.C."/>
            <person name="Huo Q.B."/>
            <person name="Li W."/>
            <person name="Chen H.Y."/>
            <person name="Chen S.E."/>
            <person name="Zhou L.G."/>
            <person name="Ni X.B."/>
            <person name="Tian J.H."/>
            <person name="Sheng Y."/>
            <person name="Liu T."/>
            <person name="Pan Y.S."/>
            <person name="Xia L.Y."/>
            <person name="Li J."/>
            <person name="Zhao F."/>
            <person name="Cao W.C."/>
        </authorList>
    </citation>
    <scope>NUCLEOTIDE SEQUENCE</scope>
    <source>
        <strain evidence="2">Rmic-2018</strain>
    </source>
</reference>
<gene>
    <name evidence="2" type="ORF">HPB51_003588</name>
</gene>
<reference evidence="2" key="2">
    <citation type="submission" date="2021-09" db="EMBL/GenBank/DDBJ databases">
        <authorList>
            <person name="Jia N."/>
            <person name="Wang J."/>
            <person name="Shi W."/>
            <person name="Du L."/>
            <person name="Sun Y."/>
            <person name="Zhan W."/>
            <person name="Jiang J."/>
            <person name="Wang Q."/>
            <person name="Zhang B."/>
            <person name="Ji P."/>
            <person name="Sakyi L.B."/>
            <person name="Cui X."/>
            <person name="Yuan T."/>
            <person name="Jiang B."/>
            <person name="Yang W."/>
            <person name="Lam T.T.-Y."/>
            <person name="Chang Q."/>
            <person name="Ding S."/>
            <person name="Wang X."/>
            <person name="Zhu J."/>
            <person name="Ruan X."/>
            <person name="Zhao L."/>
            <person name="Wei J."/>
            <person name="Que T."/>
            <person name="Du C."/>
            <person name="Cheng J."/>
            <person name="Dai P."/>
            <person name="Han X."/>
            <person name="Huang E."/>
            <person name="Gao Y."/>
            <person name="Liu J."/>
            <person name="Shao H."/>
            <person name="Ye R."/>
            <person name="Li L."/>
            <person name="Wei W."/>
            <person name="Wang X."/>
            <person name="Wang C."/>
            <person name="Huo Q."/>
            <person name="Li W."/>
            <person name="Guo W."/>
            <person name="Chen H."/>
            <person name="Chen S."/>
            <person name="Zhou L."/>
            <person name="Zhou L."/>
            <person name="Ni X."/>
            <person name="Tian J."/>
            <person name="Zhou Y."/>
            <person name="Sheng Y."/>
            <person name="Liu T."/>
            <person name="Pan Y."/>
            <person name="Xia L."/>
            <person name="Li J."/>
            <person name="Zhao F."/>
            <person name="Cao W."/>
        </authorList>
    </citation>
    <scope>NUCLEOTIDE SEQUENCE</scope>
    <source>
        <strain evidence="2">Rmic-2018</strain>
        <tissue evidence="2">Larvae</tissue>
    </source>
</reference>
<sequence>MMWIVWPVTGRRGNGSSALRYALEAKTRKRKRERGVRLEQLERDTVRTAAAGRRFGSRHRLTRCPAALRTCGLVIYRPAAPPSPPPPPHHGQGSVTAQGTPVTTDLAAAATVITASRTVRVPKRVGRLAYWSAADDLLDATPEETPSSSAAQPPESPEMQDHTPSQPSTSQAVATRQLRPPEVRRPPDRYGDFV</sequence>
<feature type="region of interest" description="Disordered" evidence="1">
    <location>
        <begin position="78"/>
        <end position="99"/>
    </location>
</feature>
<proteinExistence type="predicted"/>
<evidence type="ECO:0000256" key="1">
    <source>
        <dbReference type="SAM" id="MobiDB-lite"/>
    </source>
</evidence>
<evidence type="ECO:0000313" key="2">
    <source>
        <dbReference type="EMBL" id="KAH8008755.1"/>
    </source>
</evidence>
<dbReference type="Proteomes" id="UP000821866">
    <property type="component" value="Chromosome 9"/>
</dbReference>
<dbReference type="AlphaFoldDB" id="A0A9J6D3V1"/>
<feature type="compositionally biased region" description="Pro residues" evidence="1">
    <location>
        <begin position="79"/>
        <end position="89"/>
    </location>
</feature>
<organism evidence="2 3">
    <name type="scientific">Rhipicephalus microplus</name>
    <name type="common">Cattle tick</name>
    <name type="synonym">Boophilus microplus</name>
    <dbReference type="NCBI Taxonomy" id="6941"/>
    <lineage>
        <taxon>Eukaryota</taxon>
        <taxon>Metazoa</taxon>
        <taxon>Ecdysozoa</taxon>
        <taxon>Arthropoda</taxon>
        <taxon>Chelicerata</taxon>
        <taxon>Arachnida</taxon>
        <taxon>Acari</taxon>
        <taxon>Parasitiformes</taxon>
        <taxon>Ixodida</taxon>
        <taxon>Ixodoidea</taxon>
        <taxon>Ixodidae</taxon>
        <taxon>Rhipicephalinae</taxon>
        <taxon>Rhipicephalus</taxon>
        <taxon>Boophilus</taxon>
    </lineage>
</organism>
<feature type="compositionally biased region" description="Polar residues" evidence="1">
    <location>
        <begin position="162"/>
        <end position="174"/>
    </location>
</feature>
<feature type="compositionally biased region" description="Low complexity" evidence="1">
    <location>
        <begin position="143"/>
        <end position="153"/>
    </location>
</feature>
<accession>A0A9J6D3V1</accession>
<comment type="caution">
    <text evidence="2">The sequence shown here is derived from an EMBL/GenBank/DDBJ whole genome shotgun (WGS) entry which is preliminary data.</text>
</comment>
<evidence type="ECO:0000313" key="3">
    <source>
        <dbReference type="Proteomes" id="UP000821866"/>
    </source>
</evidence>
<name>A0A9J6D3V1_RHIMP</name>